<sequence length="759" mass="84469">MSVGHEFRPPREFVWTSAPRIGSNSTASDFGVVARNLRVSELQRLLSRFSPAEPDHSEANSDGTVDAIRRLFPYIWPQKRRLAWSVIFGVLVAAFWGLDLLAAKPLLDILTVGSPHVTIPLQIAEASKEIDDRTANIAELDRELETLKQENAGHDDPRVVEATQKRVNNQAKRTDAEWVRYRLHWIQRVVLPWTPVDTFHYFAMIIGLLLLGTAIKGIFIYLQDVLIGDVAERALMNVRKKLLRKILNLDYQTLSAEGTGGLMSRFTYDTEQLATGVTLLGGKLVREPLKCLACAVMALFLNWRLTLLALACVPLLALAFGKFGRLLKRASKRMMESMSRIYKVLEETFDGLKVVIAFDAGSKHRRAFNDEYRRYYGKAMRLVRIDAVAKPTMELLGMMALCLALLPGAYLVLRGETSLWGIRLSSGPMDVATLGTLYAMLAGMLDPCRKMSTTYSRLKKSTAAMERVFAMIDATSKVQEPANAQPLPRLSQAIEFKDVCFGYTARQAAEQRGLVLDHFNLKVDAGEVIAIVGHNGCGKSTLMQLLPRFFDPTSGEVYLDGLSLREVKLADLRRQIGVVTQDTVLFDDSIYENIRYGRPDATRKEIEEAARQAHVMPIVDALPQGFEARVGEKGRTLSGGQRQRIALARAILRDPAVMILDEATSAADAESEALIHKALKEFAPGRTMLLISHTMSASLLDFVTRIVVMEDGRVLATGRHEDLLRTCSVYQRLYTASSRKMLTLDSPPFSNVAPSKAAA</sequence>
<reference evidence="13 14" key="1">
    <citation type="submission" date="2019-02" db="EMBL/GenBank/DDBJ databases">
        <title>Deep-cultivation of Planctomycetes and their phenomic and genomic characterization uncovers novel biology.</title>
        <authorList>
            <person name="Wiegand S."/>
            <person name="Jogler M."/>
            <person name="Boedeker C."/>
            <person name="Pinto D."/>
            <person name="Vollmers J."/>
            <person name="Rivas-Marin E."/>
            <person name="Kohn T."/>
            <person name="Peeters S.H."/>
            <person name="Heuer A."/>
            <person name="Rast P."/>
            <person name="Oberbeckmann S."/>
            <person name="Bunk B."/>
            <person name="Jeske O."/>
            <person name="Meyerdierks A."/>
            <person name="Storesund J.E."/>
            <person name="Kallscheuer N."/>
            <person name="Luecker S."/>
            <person name="Lage O.M."/>
            <person name="Pohl T."/>
            <person name="Merkel B.J."/>
            <person name="Hornburger P."/>
            <person name="Mueller R.-W."/>
            <person name="Bruemmer F."/>
            <person name="Labrenz M."/>
            <person name="Spormann A.M."/>
            <person name="Op den Camp H."/>
            <person name="Overmann J."/>
            <person name="Amann R."/>
            <person name="Jetten M.S.M."/>
            <person name="Mascher T."/>
            <person name="Medema M.H."/>
            <person name="Devos D.P."/>
            <person name="Kaster A.-K."/>
            <person name="Ovreas L."/>
            <person name="Rohde M."/>
            <person name="Galperin M.Y."/>
            <person name="Jogler C."/>
        </authorList>
    </citation>
    <scope>NUCLEOTIDE SEQUENCE [LARGE SCALE GENOMIC DNA]</scope>
    <source>
        <strain evidence="13 14">Pan44</strain>
    </source>
</reference>
<feature type="domain" description="ABC transporter" evidence="11">
    <location>
        <begin position="494"/>
        <end position="736"/>
    </location>
</feature>
<organism evidence="13 14">
    <name type="scientific">Caulifigura coniformis</name>
    <dbReference type="NCBI Taxonomy" id="2527983"/>
    <lineage>
        <taxon>Bacteria</taxon>
        <taxon>Pseudomonadati</taxon>
        <taxon>Planctomycetota</taxon>
        <taxon>Planctomycetia</taxon>
        <taxon>Planctomycetales</taxon>
        <taxon>Planctomycetaceae</taxon>
        <taxon>Caulifigura</taxon>
    </lineage>
</organism>
<keyword evidence="8 10" id="KW-0472">Membrane</keyword>
<dbReference type="SUPFAM" id="SSF90123">
    <property type="entry name" value="ABC transporter transmembrane region"/>
    <property type="match status" value="1"/>
</dbReference>
<dbReference type="Gene3D" id="1.20.1560.10">
    <property type="entry name" value="ABC transporter type 1, transmembrane domain"/>
    <property type="match status" value="1"/>
</dbReference>
<evidence type="ECO:0000256" key="5">
    <source>
        <dbReference type="ARBA" id="ARBA00022741"/>
    </source>
</evidence>
<evidence type="ECO:0000256" key="2">
    <source>
        <dbReference type="ARBA" id="ARBA00022448"/>
    </source>
</evidence>
<dbReference type="SMART" id="SM00382">
    <property type="entry name" value="AAA"/>
    <property type="match status" value="1"/>
</dbReference>
<name>A0A517SJQ2_9PLAN</name>
<dbReference type="AlphaFoldDB" id="A0A517SJQ2"/>
<keyword evidence="2" id="KW-0813">Transport</keyword>
<dbReference type="GO" id="GO:0005524">
    <property type="term" value="F:ATP binding"/>
    <property type="evidence" value="ECO:0007669"/>
    <property type="project" value="UniProtKB-KW"/>
</dbReference>
<dbReference type="PROSITE" id="PS50929">
    <property type="entry name" value="ABC_TM1F"/>
    <property type="match status" value="1"/>
</dbReference>
<dbReference type="InterPro" id="IPR003593">
    <property type="entry name" value="AAA+_ATPase"/>
</dbReference>
<keyword evidence="13" id="KW-0378">Hydrolase</keyword>
<evidence type="ECO:0000259" key="12">
    <source>
        <dbReference type="PROSITE" id="PS50929"/>
    </source>
</evidence>
<dbReference type="InterPro" id="IPR003439">
    <property type="entry name" value="ABC_transporter-like_ATP-bd"/>
</dbReference>
<dbReference type="InterPro" id="IPR017871">
    <property type="entry name" value="ABC_transporter-like_CS"/>
</dbReference>
<gene>
    <name evidence="13" type="primary">msbA</name>
    <name evidence="13" type="ORF">Pan44_44010</name>
</gene>
<dbReference type="EC" id="3.6.3.-" evidence="13"/>
<dbReference type="SUPFAM" id="SSF52540">
    <property type="entry name" value="P-loop containing nucleoside triphosphate hydrolases"/>
    <property type="match status" value="1"/>
</dbReference>
<evidence type="ECO:0000256" key="8">
    <source>
        <dbReference type="ARBA" id="ARBA00023136"/>
    </source>
</evidence>
<dbReference type="GO" id="GO:0005886">
    <property type="term" value="C:plasma membrane"/>
    <property type="evidence" value="ECO:0007669"/>
    <property type="project" value="UniProtKB-SubCell"/>
</dbReference>
<dbReference type="KEGG" id="ccos:Pan44_44010"/>
<evidence type="ECO:0000313" key="14">
    <source>
        <dbReference type="Proteomes" id="UP000315700"/>
    </source>
</evidence>
<keyword evidence="14" id="KW-1185">Reference proteome</keyword>
<evidence type="ECO:0000313" key="13">
    <source>
        <dbReference type="EMBL" id="QDT56348.1"/>
    </source>
</evidence>
<feature type="domain" description="ABC transmembrane type-1" evidence="12">
    <location>
        <begin position="185"/>
        <end position="460"/>
    </location>
</feature>
<dbReference type="GO" id="GO:0015421">
    <property type="term" value="F:ABC-type oligopeptide transporter activity"/>
    <property type="evidence" value="ECO:0007669"/>
    <property type="project" value="TreeGrafter"/>
</dbReference>
<keyword evidence="3" id="KW-1003">Cell membrane</keyword>
<evidence type="ECO:0000256" key="4">
    <source>
        <dbReference type="ARBA" id="ARBA00022692"/>
    </source>
</evidence>
<dbReference type="InterPro" id="IPR039421">
    <property type="entry name" value="Type_1_exporter"/>
</dbReference>
<dbReference type="Pfam" id="PF00664">
    <property type="entry name" value="ABC_membrane"/>
    <property type="match status" value="1"/>
</dbReference>
<keyword evidence="9" id="KW-0175">Coiled coil</keyword>
<evidence type="ECO:0000256" key="6">
    <source>
        <dbReference type="ARBA" id="ARBA00022840"/>
    </source>
</evidence>
<keyword evidence="7 10" id="KW-1133">Transmembrane helix</keyword>
<dbReference type="PANTHER" id="PTHR43394">
    <property type="entry name" value="ATP-DEPENDENT PERMEASE MDL1, MITOCHONDRIAL"/>
    <property type="match status" value="1"/>
</dbReference>
<protein>
    <submittedName>
        <fullName evidence="13">Lipid A export ATP-binding/permease protein MsbA</fullName>
        <ecNumber evidence="13">3.6.3.-</ecNumber>
    </submittedName>
</protein>
<proteinExistence type="predicted"/>
<dbReference type="Gene3D" id="3.40.50.300">
    <property type="entry name" value="P-loop containing nucleotide triphosphate hydrolases"/>
    <property type="match status" value="1"/>
</dbReference>
<dbReference type="InterPro" id="IPR027417">
    <property type="entry name" value="P-loop_NTPase"/>
</dbReference>
<comment type="subcellular location">
    <subcellularLocation>
        <location evidence="1">Cell membrane</location>
        <topology evidence="1">Multi-pass membrane protein</topology>
    </subcellularLocation>
</comment>
<accession>A0A517SJQ2</accession>
<dbReference type="PROSITE" id="PS00211">
    <property type="entry name" value="ABC_TRANSPORTER_1"/>
    <property type="match status" value="1"/>
</dbReference>
<keyword evidence="6 13" id="KW-0067">ATP-binding</keyword>
<dbReference type="Pfam" id="PF00005">
    <property type="entry name" value="ABC_tran"/>
    <property type="match status" value="1"/>
</dbReference>
<dbReference type="InterPro" id="IPR011527">
    <property type="entry name" value="ABC1_TM_dom"/>
</dbReference>
<feature type="transmembrane region" description="Helical" evidence="10">
    <location>
        <begin position="82"/>
        <end position="102"/>
    </location>
</feature>
<dbReference type="EMBL" id="CP036271">
    <property type="protein sequence ID" value="QDT56348.1"/>
    <property type="molecule type" value="Genomic_DNA"/>
</dbReference>
<feature type="transmembrane region" description="Helical" evidence="10">
    <location>
        <begin position="305"/>
        <end position="324"/>
    </location>
</feature>
<evidence type="ECO:0000256" key="7">
    <source>
        <dbReference type="ARBA" id="ARBA00022989"/>
    </source>
</evidence>
<dbReference type="InterPro" id="IPR036640">
    <property type="entry name" value="ABC1_TM_sf"/>
</dbReference>
<evidence type="ECO:0000256" key="10">
    <source>
        <dbReference type="SAM" id="Phobius"/>
    </source>
</evidence>
<evidence type="ECO:0000256" key="9">
    <source>
        <dbReference type="SAM" id="Coils"/>
    </source>
</evidence>
<feature type="transmembrane region" description="Helical" evidence="10">
    <location>
        <begin position="201"/>
        <end position="222"/>
    </location>
</feature>
<dbReference type="Proteomes" id="UP000315700">
    <property type="component" value="Chromosome"/>
</dbReference>
<dbReference type="GO" id="GO:0016887">
    <property type="term" value="F:ATP hydrolysis activity"/>
    <property type="evidence" value="ECO:0007669"/>
    <property type="project" value="InterPro"/>
</dbReference>
<dbReference type="PANTHER" id="PTHR43394:SF1">
    <property type="entry name" value="ATP-BINDING CASSETTE SUB-FAMILY B MEMBER 10, MITOCHONDRIAL"/>
    <property type="match status" value="1"/>
</dbReference>
<evidence type="ECO:0000256" key="1">
    <source>
        <dbReference type="ARBA" id="ARBA00004651"/>
    </source>
</evidence>
<evidence type="ECO:0000256" key="3">
    <source>
        <dbReference type="ARBA" id="ARBA00022475"/>
    </source>
</evidence>
<dbReference type="OrthoDB" id="9762778at2"/>
<dbReference type="InParanoid" id="A0A517SJQ2"/>
<evidence type="ECO:0000259" key="11">
    <source>
        <dbReference type="PROSITE" id="PS50893"/>
    </source>
</evidence>
<keyword evidence="4 10" id="KW-0812">Transmembrane</keyword>
<dbReference type="FunFam" id="3.40.50.300:FF:000221">
    <property type="entry name" value="Multidrug ABC transporter ATP-binding protein"/>
    <property type="match status" value="1"/>
</dbReference>
<dbReference type="PROSITE" id="PS50893">
    <property type="entry name" value="ABC_TRANSPORTER_2"/>
    <property type="match status" value="1"/>
</dbReference>
<dbReference type="CDD" id="cd18552">
    <property type="entry name" value="ABC_6TM_MsbA_like"/>
    <property type="match status" value="1"/>
</dbReference>
<feature type="coiled-coil region" evidence="9">
    <location>
        <begin position="123"/>
        <end position="150"/>
    </location>
</feature>
<keyword evidence="5" id="KW-0547">Nucleotide-binding</keyword>